<dbReference type="OrthoDB" id="6419533at2759"/>
<comment type="similarity">
    <text evidence="1">Belongs to the cytochrome P450 family.</text>
</comment>
<dbReference type="PANTHER" id="PTHR24302:SF15">
    <property type="entry name" value="FATTY-ACID PEROXYGENASE"/>
    <property type="match status" value="1"/>
</dbReference>
<evidence type="ECO:0000256" key="7">
    <source>
        <dbReference type="SAM" id="Phobius"/>
    </source>
</evidence>
<accession>A0A8X6GZC5</accession>
<name>A0A8X6GZC5_TRICU</name>
<feature type="transmembrane region" description="Helical" evidence="7">
    <location>
        <begin position="12"/>
        <end position="32"/>
    </location>
</feature>
<evidence type="ECO:0000256" key="6">
    <source>
        <dbReference type="ARBA" id="ARBA00023033"/>
    </source>
</evidence>
<dbReference type="InterPro" id="IPR002401">
    <property type="entry name" value="Cyt_P450_E_grp-I"/>
</dbReference>
<dbReference type="InterPro" id="IPR036396">
    <property type="entry name" value="Cyt_P450_sf"/>
</dbReference>
<evidence type="ECO:0000313" key="8">
    <source>
        <dbReference type="EMBL" id="GFQ64052.1"/>
    </source>
</evidence>
<keyword evidence="7" id="KW-0812">Transmembrane</keyword>
<dbReference type="Pfam" id="PF00067">
    <property type="entry name" value="p450"/>
    <property type="match status" value="1"/>
</dbReference>
<keyword evidence="7" id="KW-1133">Transmembrane helix</keyword>
<dbReference type="GO" id="GO:0020037">
    <property type="term" value="F:heme binding"/>
    <property type="evidence" value="ECO:0007669"/>
    <property type="project" value="InterPro"/>
</dbReference>
<protein>
    <submittedName>
        <fullName evidence="8">Cytochrome P450 3A5</fullName>
    </submittedName>
</protein>
<dbReference type="Proteomes" id="UP000887116">
    <property type="component" value="Unassembled WGS sequence"/>
</dbReference>
<comment type="caution">
    <text evidence="8">The sequence shown here is derived from an EMBL/GenBank/DDBJ whole genome shotgun (WGS) entry which is preliminary data.</text>
</comment>
<keyword evidence="3" id="KW-0479">Metal-binding</keyword>
<proteinExistence type="inferred from homology"/>
<organism evidence="8 9">
    <name type="scientific">Trichonephila clavata</name>
    <name type="common">Joro spider</name>
    <name type="synonym">Nephila clavata</name>
    <dbReference type="NCBI Taxonomy" id="2740835"/>
    <lineage>
        <taxon>Eukaryota</taxon>
        <taxon>Metazoa</taxon>
        <taxon>Ecdysozoa</taxon>
        <taxon>Arthropoda</taxon>
        <taxon>Chelicerata</taxon>
        <taxon>Arachnida</taxon>
        <taxon>Araneae</taxon>
        <taxon>Araneomorphae</taxon>
        <taxon>Entelegynae</taxon>
        <taxon>Araneoidea</taxon>
        <taxon>Nephilidae</taxon>
        <taxon>Trichonephila</taxon>
    </lineage>
</organism>
<dbReference type="SUPFAM" id="SSF48264">
    <property type="entry name" value="Cytochrome P450"/>
    <property type="match status" value="1"/>
</dbReference>
<keyword evidence="2" id="KW-0349">Heme</keyword>
<dbReference type="InterPro" id="IPR001128">
    <property type="entry name" value="Cyt_P450"/>
</dbReference>
<dbReference type="PANTHER" id="PTHR24302">
    <property type="entry name" value="CYTOCHROME P450 FAMILY 3"/>
    <property type="match status" value="1"/>
</dbReference>
<keyword evidence="9" id="KW-1185">Reference proteome</keyword>
<evidence type="ECO:0000313" key="9">
    <source>
        <dbReference type="Proteomes" id="UP000887116"/>
    </source>
</evidence>
<gene>
    <name evidence="8" type="primary">CYP3A5</name>
    <name evidence="8" type="ORF">TNCT_86061</name>
</gene>
<dbReference type="Gene3D" id="1.10.630.10">
    <property type="entry name" value="Cytochrome P450"/>
    <property type="match status" value="1"/>
</dbReference>
<dbReference type="GO" id="GO:0005506">
    <property type="term" value="F:iron ion binding"/>
    <property type="evidence" value="ECO:0007669"/>
    <property type="project" value="InterPro"/>
</dbReference>
<keyword evidence="6" id="KW-0503">Monooxygenase</keyword>
<keyword evidence="4" id="KW-0560">Oxidoreductase</keyword>
<keyword evidence="5" id="KW-0408">Iron</keyword>
<evidence type="ECO:0000256" key="3">
    <source>
        <dbReference type="ARBA" id="ARBA00022723"/>
    </source>
</evidence>
<dbReference type="InterPro" id="IPR050705">
    <property type="entry name" value="Cytochrome_P450_3A"/>
</dbReference>
<dbReference type="GO" id="GO:0008395">
    <property type="term" value="F:steroid hydroxylase activity"/>
    <property type="evidence" value="ECO:0007669"/>
    <property type="project" value="TreeGrafter"/>
</dbReference>
<evidence type="ECO:0000256" key="5">
    <source>
        <dbReference type="ARBA" id="ARBA00023004"/>
    </source>
</evidence>
<dbReference type="EMBL" id="BMAO01000057">
    <property type="protein sequence ID" value="GFQ64052.1"/>
    <property type="molecule type" value="Genomic_DNA"/>
</dbReference>
<dbReference type="AlphaFoldDB" id="A0A8X6GZC5"/>
<keyword evidence="7" id="KW-0472">Membrane</keyword>
<sequence>MSFEALLRVPALTGTMWTVTLFAVAVVLWLLYRKQCFSILKNMGVPGPEPSILFGNMLQLIKKDPIKSIDEWLKKYGKIVGYYVGTKPVVLIADVDLLKRIQVSEFHKFVNRANVVRGGPERKTGKEKRVEGFSQHLVALRDKRWKEIRSIITPSFTASKMKQMAPIMNSAIDSLVENVEKKSASGEPFDMYPLFQGLTMDVIGRTAFGIHTDSQNNPNDPLLRSSKVLLENDIRNPLALLAISFRSLETLWSWLGRLRLTVKNKGTNPLRELIESVKKVIAMRRGKKESRRPDLLQLMIDAEIDDLKNVTTEELTASGGTDNSESQSKSSSTNKLIRRMTDADILDNSVIFFIAAYETTSTALAFTTHLLLHYPEAQEKIRAEVQNLLDTEGNLIIIL</sequence>
<evidence type="ECO:0000256" key="1">
    <source>
        <dbReference type="ARBA" id="ARBA00010617"/>
    </source>
</evidence>
<dbReference type="PRINTS" id="PR00463">
    <property type="entry name" value="EP450I"/>
</dbReference>
<evidence type="ECO:0000256" key="2">
    <source>
        <dbReference type="ARBA" id="ARBA00022617"/>
    </source>
</evidence>
<reference evidence="8" key="1">
    <citation type="submission" date="2020-07" db="EMBL/GenBank/DDBJ databases">
        <title>Multicomponent nature underlies the extraordinary mechanical properties of spider dragline silk.</title>
        <authorList>
            <person name="Kono N."/>
            <person name="Nakamura H."/>
            <person name="Mori M."/>
            <person name="Yoshida Y."/>
            <person name="Ohtoshi R."/>
            <person name="Malay A.D."/>
            <person name="Moran D.A.P."/>
            <person name="Tomita M."/>
            <person name="Numata K."/>
            <person name="Arakawa K."/>
        </authorList>
    </citation>
    <scope>NUCLEOTIDE SEQUENCE</scope>
</reference>
<dbReference type="GO" id="GO:0016705">
    <property type="term" value="F:oxidoreductase activity, acting on paired donors, with incorporation or reduction of molecular oxygen"/>
    <property type="evidence" value="ECO:0007669"/>
    <property type="project" value="InterPro"/>
</dbReference>
<evidence type="ECO:0000256" key="4">
    <source>
        <dbReference type="ARBA" id="ARBA00023002"/>
    </source>
</evidence>